<evidence type="ECO:0000313" key="3">
    <source>
        <dbReference type="Proteomes" id="UP000664293"/>
    </source>
</evidence>
<comment type="caution">
    <text evidence="2">The sequence shown here is derived from an EMBL/GenBank/DDBJ whole genome shotgun (WGS) entry which is preliminary data.</text>
</comment>
<organism evidence="2 3">
    <name type="scientific">Microbulbifer salipaludis</name>
    <dbReference type="NCBI Taxonomy" id="187980"/>
    <lineage>
        <taxon>Bacteria</taxon>
        <taxon>Pseudomonadati</taxon>
        <taxon>Pseudomonadota</taxon>
        <taxon>Gammaproteobacteria</taxon>
        <taxon>Cellvibrionales</taxon>
        <taxon>Microbulbiferaceae</taxon>
        <taxon>Microbulbifer</taxon>
    </lineage>
</organism>
<dbReference type="PANTHER" id="PTHR11533">
    <property type="entry name" value="PROTEASE M1 ZINC METALLOPROTEASE"/>
    <property type="match status" value="1"/>
</dbReference>
<dbReference type="Proteomes" id="UP000664293">
    <property type="component" value="Unassembled WGS sequence"/>
</dbReference>
<name>A0ABS3E9K8_9GAMM</name>
<evidence type="ECO:0000313" key="2">
    <source>
        <dbReference type="EMBL" id="MBN8431995.1"/>
    </source>
</evidence>
<dbReference type="InterPro" id="IPR014782">
    <property type="entry name" value="Peptidase_M1_dom"/>
</dbReference>
<keyword evidence="3" id="KW-1185">Reference proteome</keyword>
<dbReference type="InterPro" id="IPR050344">
    <property type="entry name" value="Peptidase_M1_aminopeptidases"/>
</dbReference>
<evidence type="ECO:0000259" key="1">
    <source>
        <dbReference type="Pfam" id="PF01433"/>
    </source>
</evidence>
<dbReference type="CDD" id="cd09604">
    <property type="entry name" value="M1_APN_like"/>
    <property type="match status" value="1"/>
</dbReference>
<sequence length="709" mass="79324">MQWIGVTALLMTGVSVHADDPFRKLTQVELGLGAYRTANGLPAPNYWQQQVDYQISARLDPADNRISASAEVTYHNNSPDPLQHLFFALDHNALKPDSAAAYALLAQENERSRIRSIAHSAATGFDILAVTDAVGMPLRWRINDTHLQVFLPHELSPKSRKSLKIEWALSLHDKMATGARSGYERLEDGAPIYVAAQWFPRAVAYTDYAGWQLKPFLQQGEFSTEFGNYKVNISVPTNYVVAASGSLQNASAVLTREQLAHWKDIAPTATHIISHTQAQQQRSEYSQAFVQWAFAGDNVRDFAFSASPAFLWQVKHDARGRRLQQFYPHEAAPLWEQFGLAAIDHTLTTFDAALFPLDAADISIVNAAGFGMEYPGLATIATRPERTTSNEELPAWDRLTKYDFIGTVIHEVGHNYIPMRINTDEREWAWLDEGLVSFIEYRAEHSWEVNFDVIYGEPRSVAEYTSDAISQPVMSSADSLHRKIDNAYNKTASLLNVLRHLVAGADVFDLALTDFARHWQGKRPTPGDFFRAMETTAGTDLSWFWRSWFYQNHTIDLGIRQISLADQALPISRTESPAPDALAYTVGGIQDFVVDQLPELADPYTEKRSFASVSLPAAHEPHTGETVQWYTFEIVNHGEGLLPIPLALSFKDGSQQMMNVPAQTWMRAQEGRVALQLPLPGTLSGVCIDPLWIIPDTQRNNNCVEVQAP</sequence>
<dbReference type="SUPFAM" id="SSF55486">
    <property type="entry name" value="Metalloproteases ('zincins'), catalytic domain"/>
    <property type="match status" value="1"/>
</dbReference>
<proteinExistence type="predicted"/>
<dbReference type="Pfam" id="PF01433">
    <property type="entry name" value="Peptidase_M1"/>
    <property type="match status" value="1"/>
</dbReference>
<dbReference type="Gene3D" id="1.10.390.10">
    <property type="entry name" value="Neutral Protease Domain 2"/>
    <property type="match status" value="1"/>
</dbReference>
<gene>
    <name evidence="2" type="ORF">JF535_14175</name>
</gene>
<accession>A0ABS3E9K8</accession>
<dbReference type="InterPro" id="IPR027268">
    <property type="entry name" value="Peptidase_M4/M1_CTD_sf"/>
</dbReference>
<dbReference type="EMBL" id="JAEKJR010000002">
    <property type="protein sequence ID" value="MBN8431995.1"/>
    <property type="molecule type" value="Genomic_DNA"/>
</dbReference>
<dbReference type="RefSeq" id="WP_207003236.1">
    <property type="nucleotide sequence ID" value="NZ_JAEKJR010000002.1"/>
</dbReference>
<feature type="domain" description="Peptidase M1 membrane alanine aminopeptidase" evidence="1">
    <location>
        <begin position="371"/>
        <end position="548"/>
    </location>
</feature>
<dbReference type="PANTHER" id="PTHR11533:SF174">
    <property type="entry name" value="PUROMYCIN-SENSITIVE AMINOPEPTIDASE-RELATED"/>
    <property type="match status" value="1"/>
</dbReference>
<reference evidence="2 3" key="1">
    <citation type="submission" date="2020-12" db="EMBL/GenBank/DDBJ databases">
        <title>Oil enriched cultivation method for isolating marine PHA-producing bacteria.</title>
        <authorList>
            <person name="Zheng W."/>
            <person name="Yu S."/>
            <person name="Huang Y."/>
        </authorList>
    </citation>
    <scope>NUCLEOTIDE SEQUENCE [LARGE SCALE GENOMIC DNA]</scope>
    <source>
        <strain evidence="2 3">SN0-2</strain>
    </source>
</reference>
<protein>
    <submittedName>
        <fullName evidence="2">M1 family metallopeptidase</fullName>
    </submittedName>
</protein>